<organism evidence="2 3">
    <name type="scientific">Podila minutissima</name>
    <dbReference type="NCBI Taxonomy" id="64525"/>
    <lineage>
        <taxon>Eukaryota</taxon>
        <taxon>Fungi</taxon>
        <taxon>Fungi incertae sedis</taxon>
        <taxon>Mucoromycota</taxon>
        <taxon>Mortierellomycotina</taxon>
        <taxon>Mortierellomycetes</taxon>
        <taxon>Mortierellales</taxon>
        <taxon>Mortierellaceae</taxon>
        <taxon>Podila</taxon>
    </lineage>
</organism>
<sequence>MDSTSIAKPEDHSGDETESSSTKPQYRGFQKSEGLTKRIESALMVVIQDVPLPNERGAKDKWDRNARLLEEKSVENGDTEYIGITGRTLKNMVERELKAFLDREQAAGRTPEPGKYPTEKENLLATIHQVQEDTRALSRSGRNAEVYSAHVRAMSSSSTRRRLASELSDSGAGDGEAQVDELMEDEDMEPEPNGEIHRHQTTPTPRSRSIFRIAETASDDNVRLLQELKKATEKNVSRLADLNSRMDDSFRHNESVSRQLAYIISAMEVQTNAINQLQQSQMRMQAMLATGYPYPPSSSGSSVLGVRSSAIFNHISDPGCQNATANTMDPATVVDSLATGTDILSWIREPEIMFDSIL</sequence>
<evidence type="ECO:0000256" key="1">
    <source>
        <dbReference type="SAM" id="MobiDB-lite"/>
    </source>
</evidence>
<accession>A0A9P5VJG2</accession>
<protein>
    <submittedName>
        <fullName evidence="2">Uncharacterized protein</fullName>
    </submittedName>
</protein>
<gene>
    <name evidence="2" type="ORF">BG006_009433</name>
</gene>
<feature type="region of interest" description="Disordered" evidence="1">
    <location>
        <begin position="1"/>
        <end position="33"/>
    </location>
</feature>
<feature type="compositionally biased region" description="Acidic residues" evidence="1">
    <location>
        <begin position="177"/>
        <end position="192"/>
    </location>
</feature>
<proteinExistence type="predicted"/>
<dbReference type="AlphaFoldDB" id="A0A9P5VJG2"/>
<evidence type="ECO:0000313" key="3">
    <source>
        <dbReference type="Proteomes" id="UP000696485"/>
    </source>
</evidence>
<comment type="caution">
    <text evidence="2">The sequence shown here is derived from an EMBL/GenBank/DDBJ whole genome shotgun (WGS) entry which is preliminary data.</text>
</comment>
<dbReference type="EMBL" id="JAAAUY010000689">
    <property type="protein sequence ID" value="KAF9327214.1"/>
    <property type="molecule type" value="Genomic_DNA"/>
</dbReference>
<name>A0A9P5VJG2_9FUNG</name>
<evidence type="ECO:0000313" key="2">
    <source>
        <dbReference type="EMBL" id="KAF9327214.1"/>
    </source>
</evidence>
<keyword evidence="3" id="KW-1185">Reference proteome</keyword>
<dbReference type="Proteomes" id="UP000696485">
    <property type="component" value="Unassembled WGS sequence"/>
</dbReference>
<feature type="region of interest" description="Disordered" evidence="1">
    <location>
        <begin position="153"/>
        <end position="206"/>
    </location>
</feature>
<reference evidence="2" key="1">
    <citation type="journal article" date="2020" name="Fungal Divers.">
        <title>Resolving the Mortierellaceae phylogeny through synthesis of multi-gene phylogenetics and phylogenomics.</title>
        <authorList>
            <person name="Vandepol N."/>
            <person name="Liber J."/>
            <person name="Desiro A."/>
            <person name="Na H."/>
            <person name="Kennedy M."/>
            <person name="Barry K."/>
            <person name="Grigoriev I.V."/>
            <person name="Miller A.N."/>
            <person name="O'Donnell K."/>
            <person name="Stajich J.E."/>
            <person name="Bonito G."/>
        </authorList>
    </citation>
    <scope>NUCLEOTIDE SEQUENCE</scope>
    <source>
        <strain evidence="2">NVP1</strain>
    </source>
</reference>